<dbReference type="Proteomes" id="UP000000305">
    <property type="component" value="Unassembled WGS sequence"/>
</dbReference>
<dbReference type="InParanoid" id="E9H2M2"/>
<gene>
    <name evidence="1" type="ORF">DAPPUDRAFT_324760</name>
</gene>
<keyword evidence="2" id="KW-1185">Reference proteome</keyword>
<protein>
    <submittedName>
        <fullName evidence="1">Uncharacterized protein</fullName>
    </submittedName>
</protein>
<proteinExistence type="predicted"/>
<dbReference type="KEGG" id="dpx:DAPPUDRAFT_324760"/>
<name>E9H2M2_DAPPU</name>
<organism evidence="1 2">
    <name type="scientific">Daphnia pulex</name>
    <name type="common">Water flea</name>
    <dbReference type="NCBI Taxonomy" id="6669"/>
    <lineage>
        <taxon>Eukaryota</taxon>
        <taxon>Metazoa</taxon>
        <taxon>Ecdysozoa</taxon>
        <taxon>Arthropoda</taxon>
        <taxon>Crustacea</taxon>
        <taxon>Branchiopoda</taxon>
        <taxon>Diplostraca</taxon>
        <taxon>Cladocera</taxon>
        <taxon>Anomopoda</taxon>
        <taxon>Daphniidae</taxon>
        <taxon>Daphnia</taxon>
    </lineage>
</organism>
<dbReference type="AlphaFoldDB" id="E9H2M2"/>
<dbReference type="HOGENOM" id="CLU_3016324_0_0_1"/>
<reference evidence="1 2" key="1">
    <citation type="journal article" date="2011" name="Science">
        <title>The ecoresponsive genome of Daphnia pulex.</title>
        <authorList>
            <person name="Colbourne J.K."/>
            <person name="Pfrender M.E."/>
            <person name="Gilbert D."/>
            <person name="Thomas W.K."/>
            <person name="Tucker A."/>
            <person name="Oakley T.H."/>
            <person name="Tokishita S."/>
            <person name="Aerts A."/>
            <person name="Arnold G.J."/>
            <person name="Basu M.K."/>
            <person name="Bauer D.J."/>
            <person name="Caceres C.E."/>
            <person name="Carmel L."/>
            <person name="Casola C."/>
            <person name="Choi J.H."/>
            <person name="Detter J.C."/>
            <person name="Dong Q."/>
            <person name="Dusheyko S."/>
            <person name="Eads B.D."/>
            <person name="Frohlich T."/>
            <person name="Geiler-Samerotte K.A."/>
            <person name="Gerlach D."/>
            <person name="Hatcher P."/>
            <person name="Jogdeo S."/>
            <person name="Krijgsveld J."/>
            <person name="Kriventseva E.V."/>
            <person name="Kultz D."/>
            <person name="Laforsch C."/>
            <person name="Lindquist E."/>
            <person name="Lopez J."/>
            <person name="Manak J.R."/>
            <person name="Muller J."/>
            <person name="Pangilinan J."/>
            <person name="Patwardhan R.P."/>
            <person name="Pitluck S."/>
            <person name="Pritham E.J."/>
            <person name="Rechtsteiner A."/>
            <person name="Rho M."/>
            <person name="Rogozin I.B."/>
            <person name="Sakarya O."/>
            <person name="Salamov A."/>
            <person name="Schaack S."/>
            <person name="Shapiro H."/>
            <person name="Shiga Y."/>
            <person name="Skalitzky C."/>
            <person name="Smith Z."/>
            <person name="Souvorov A."/>
            <person name="Sung W."/>
            <person name="Tang Z."/>
            <person name="Tsuchiya D."/>
            <person name="Tu H."/>
            <person name="Vos H."/>
            <person name="Wang M."/>
            <person name="Wolf Y.I."/>
            <person name="Yamagata H."/>
            <person name="Yamada T."/>
            <person name="Ye Y."/>
            <person name="Shaw J.R."/>
            <person name="Andrews J."/>
            <person name="Crease T.J."/>
            <person name="Tang H."/>
            <person name="Lucas S.M."/>
            <person name="Robertson H.M."/>
            <person name="Bork P."/>
            <person name="Koonin E.V."/>
            <person name="Zdobnov E.M."/>
            <person name="Grigoriev I.V."/>
            <person name="Lynch M."/>
            <person name="Boore J.L."/>
        </authorList>
    </citation>
    <scope>NUCLEOTIDE SEQUENCE [LARGE SCALE GENOMIC DNA]</scope>
</reference>
<dbReference type="EMBL" id="GL732586">
    <property type="protein sequence ID" value="EFX74040.1"/>
    <property type="molecule type" value="Genomic_DNA"/>
</dbReference>
<accession>E9H2M2</accession>
<evidence type="ECO:0000313" key="1">
    <source>
        <dbReference type="EMBL" id="EFX74040.1"/>
    </source>
</evidence>
<evidence type="ECO:0000313" key="2">
    <source>
        <dbReference type="Proteomes" id="UP000000305"/>
    </source>
</evidence>
<sequence length="56" mass="6439">MIEKVQREVEDVKTDLQEKAENLDAMSGKELFRRNAPLGFSGNVRVRTFLSRKSLT</sequence>